<evidence type="ECO:0000259" key="12">
    <source>
        <dbReference type="PROSITE" id="PS50885"/>
    </source>
</evidence>
<comment type="subcellular location">
    <subcellularLocation>
        <location evidence="2">Membrane</location>
    </subcellularLocation>
</comment>
<evidence type="ECO:0000256" key="2">
    <source>
        <dbReference type="ARBA" id="ARBA00004370"/>
    </source>
</evidence>
<feature type="compositionally biased region" description="Polar residues" evidence="10">
    <location>
        <begin position="797"/>
        <end position="810"/>
    </location>
</feature>
<feature type="transmembrane region" description="Helical" evidence="11">
    <location>
        <begin position="296"/>
        <end position="318"/>
    </location>
</feature>
<dbReference type="SUPFAM" id="SSF55874">
    <property type="entry name" value="ATPase domain of HSP90 chaperone/DNA topoisomerase II/histidine kinase"/>
    <property type="match status" value="1"/>
</dbReference>
<accession>A0ABP9SCE1</accession>
<feature type="compositionally biased region" description="Pro residues" evidence="10">
    <location>
        <begin position="736"/>
        <end position="745"/>
    </location>
</feature>
<dbReference type="InterPro" id="IPR036890">
    <property type="entry name" value="HATPase_C_sf"/>
</dbReference>
<gene>
    <name evidence="13" type="ORF">GCM10023322_57800</name>
</gene>
<dbReference type="Proteomes" id="UP001501570">
    <property type="component" value="Unassembled WGS sequence"/>
</dbReference>
<evidence type="ECO:0000256" key="6">
    <source>
        <dbReference type="ARBA" id="ARBA00022692"/>
    </source>
</evidence>
<keyword evidence="8 11" id="KW-1133">Transmembrane helix</keyword>
<dbReference type="InterPro" id="IPR003594">
    <property type="entry name" value="HATPase_dom"/>
</dbReference>
<name>A0ABP9SCE1_9ACTN</name>
<keyword evidence="13" id="KW-0067">ATP-binding</keyword>
<evidence type="ECO:0000313" key="14">
    <source>
        <dbReference type="Proteomes" id="UP001501570"/>
    </source>
</evidence>
<feature type="region of interest" description="Disordered" evidence="10">
    <location>
        <begin position="648"/>
        <end position="810"/>
    </location>
</feature>
<keyword evidence="6 11" id="KW-0812">Transmembrane</keyword>
<dbReference type="PANTHER" id="PTHR45436">
    <property type="entry name" value="SENSOR HISTIDINE KINASE YKOH"/>
    <property type="match status" value="1"/>
</dbReference>
<keyword evidence="9" id="KW-0902">Two-component regulatory system</keyword>
<evidence type="ECO:0000256" key="4">
    <source>
        <dbReference type="ARBA" id="ARBA00022553"/>
    </source>
</evidence>
<evidence type="ECO:0000313" key="13">
    <source>
        <dbReference type="EMBL" id="GAA5194131.1"/>
    </source>
</evidence>
<dbReference type="Gene3D" id="3.30.565.10">
    <property type="entry name" value="Histidine kinase-like ATPase, C-terminal domain"/>
    <property type="match status" value="1"/>
</dbReference>
<dbReference type="PROSITE" id="PS50885">
    <property type="entry name" value="HAMP"/>
    <property type="match status" value="1"/>
</dbReference>
<comment type="caution">
    <text evidence="13">The sequence shown here is derived from an EMBL/GenBank/DDBJ whole genome shotgun (WGS) entry which is preliminary data.</text>
</comment>
<proteinExistence type="predicted"/>
<keyword evidence="11" id="KW-0472">Membrane</keyword>
<keyword evidence="13" id="KW-0547">Nucleotide-binding</keyword>
<evidence type="ECO:0000256" key="7">
    <source>
        <dbReference type="ARBA" id="ARBA00022777"/>
    </source>
</evidence>
<keyword evidence="4" id="KW-0597">Phosphoprotein</keyword>
<sequence length="810" mass="86297">MLIPSVVAVVLWLAASGYLVFSGFYDREVASTVRQVSIPAVTGLSSIQQERRLSVAYLAKPSVGMQGLIDQRRQTDQRLSTLRTVANSALSLAPASIKTRWKTLTQHLDQLPGIRSKIDSGTADRQQVYDFYNGLLDSATDLFDTQARVVPDATAAQGGISATEIFRATDQMSRAGSLVTGAFGSHTLSEGDYLQFVGLVGAYHAELTDVAPHLRPDVRRRYAQTIAGDPWKRLVNAENAVIDGGRWSGTVPADLEVDAASWDTLTTQVSVALVDLTVAQADEVSAQALHTGDNQLLTALLGSLVALAIAVGAIVWALRQSQVLVDRALSVRLAQLGRDAAAVVDQRLPEMMARLRRREKADPAIELPTQDYGSDEIGQLAAVLNRSLQRAVGAAADEATTRAAGLAMLMGVARRPQRPLQHGLQVIENLQTAIGDERVLAQLFDVNHQLAQARRFLENLIILAGGQTGRRFHKPVGLRRVLLATMGETQQYQRITLRPTVDVALVGSAVAGTTHLLAELFDNALAFSPPTSTVWVNCTRATRGVVIEIEDAGVGMLPDDLDRANELLATAPTPDVAALKDGAQIGLWVVAELAKRAGIQVTLRTSAYGGLLAVVLLPDRLIAPDSDPAPEPDPEPSLAAAGAPLAGAQPSVPLLPPPGSMLGFGQHGMRPVSPPPAPAGRSDTNGSTRPIPFVQMSQDARGDRPNGTVNGHHRHGAAAPEPPRPAPPAYRAGGTPPSPSPSPRPRLPERQPQQHLAPELRDQTDPAAPDEPTRSPEETRSRFAQYQKGWQAGRSGNGNPPTGDDQNGTA</sequence>
<keyword evidence="5" id="KW-0808">Transferase</keyword>
<organism evidence="13 14">
    <name type="scientific">Rugosimonospora acidiphila</name>
    <dbReference type="NCBI Taxonomy" id="556531"/>
    <lineage>
        <taxon>Bacteria</taxon>
        <taxon>Bacillati</taxon>
        <taxon>Actinomycetota</taxon>
        <taxon>Actinomycetes</taxon>
        <taxon>Micromonosporales</taxon>
        <taxon>Micromonosporaceae</taxon>
        <taxon>Rugosimonospora</taxon>
    </lineage>
</organism>
<feature type="compositionally biased region" description="Basic and acidic residues" evidence="10">
    <location>
        <begin position="771"/>
        <end position="781"/>
    </location>
</feature>
<dbReference type="EMBL" id="BAABJQ010000020">
    <property type="protein sequence ID" value="GAA5194131.1"/>
    <property type="molecule type" value="Genomic_DNA"/>
</dbReference>
<evidence type="ECO:0000256" key="11">
    <source>
        <dbReference type="SAM" id="Phobius"/>
    </source>
</evidence>
<dbReference type="SMART" id="SM00387">
    <property type="entry name" value="HATPase_c"/>
    <property type="match status" value="1"/>
</dbReference>
<comment type="catalytic activity">
    <reaction evidence="1">
        <text>ATP + protein L-histidine = ADP + protein N-phospho-L-histidine.</text>
        <dbReference type="EC" id="2.7.13.3"/>
    </reaction>
</comment>
<evidence type="ECO:0000256" key="1">
    <source>
        <dbReference type="ARBA" id="ARBA00000085"/>
    </source>
</evidence>
<evidence type="ECO:0000256" key="5">
    <source>
        <dbReference type="ARBA" id="ARBA00022679"/>
    </source>
</evidence>
<evidence type="ECO:0000256" key="8">
    <source>
        <dbReference type="ARBA" id="ARBA00022989"/>
    </source>
</evidence>
<dbReference type="InterPro" id="IPR050428">
    <property type="entry name" value="TCS_sensor_his_kinase"/>
</dbReference>
<evidence type="ECO:0000256" key="3">
    <source>
        <dbReference type="ARBA" id="ARBA00012438"/>
    </source>
</evidence>
<evidence type="ECO:0000256" key="9">
    <source>
        <dbReference type="ARBA" id="ARBA00023012"/>
    </source>
</evidence>
<feature type="domain" description="HAMP" evidence="12">
    <location>
        <begin position="342"/>
        <end position="396"/>
    </location>
</feature>
<dbReference type="Pfam" id="PF02518">
    <property type="entry name" value="HATPase_c"/>
    <property type="match status" value="1"/>
</dbReference>
<protein>
    <recommendedName>
        <fullName evidence="3">histidine kinase</fullName>
        <ecNumber evidence="3">2.7.13.3</ecNumber>
    </recommendedName>
</protein>
<keyword evidence="7" id="KW-0418">Kinase</keyword>
<dbReference type="InterPro" id="IPR013587">
    <property type="entry name" value="Nitrate/nitrite_sensing"/>
</dbReference>
<keyword evidence="14" id="KW-1185">Reference proteome</keyword>
<evidence type="ECO:0000256" key="10">
    <source>
        <dbReference type="SAM" id="MobiDB-lite"/>
    </source>
</evidence>
<dbReference type="EC" id="2.7.13.3" evidence="3"/>
<dbReference type="InterPro" id="IPR003660">
    <property type="entry name" value="HAMP_dom"/>
</dbReference>
<reference evidence="14" key="1">
    <citation type="journal article" date="2019" name="Int. J. Syst. Evol. Microbiol.">
        <title>The Global Catalogue of Microorganisms (GCM) 10K type strain sequencing project: providing services to taxonomists for standard genome sequencing and annotation.</title>
        <authorList>
            <consortium name="The Broad Institute Genomics Platform"/>
            <consortium name="The Broad Institute Genome Sequencing Center for Infectious Disease"/>
            <person name="Wu L."/>
            <person name="Ma J."/>
        </authorList>
    </citation>
    <scope>NUCLEOTIDE SEQUENCE [LARGE SCALE GENOMIC DNA]</scope>
    <source>
        <strain evidence="14">JCM 18304</strain>
    </source>
</reference>
<dbReference type="GO" id="GO:0005524">
    <property type="term" value="F:ATP binding"/>
    <property type="evidence" value="ECO:0007669"/>
    <property type="project" value="UniProtKB-KW"/>
</dbReference>
<dbReference type="Pfam" id="PF08376">
    <property type="entry name" value="NIT"/>
    <property type="match status" value="1"/>
</dbReference>
<dbReference type="PANTHER" id="PTHR45436:SF5">
    <property type="entry name" value="SENSOR HISTIDINE KINASE TRCS"/>
    <property type="match status" value="1"/>
</dbReference>